<reference evidence="1" key="1">
    <citation type="submission" date="2014-09" db="EMBL/GenBank/DDBJ databases">
        <authorList>
            <person name="Magalhaes I.L.F."/>
            <person name="Oliveira U."/>
            <person name="Santos F.R."/>
            <person name="Vidigal T.H.D.A."/>
            <person name="Brescovit A.D."/>
            <person name="Santos A.J."/>
        </authorList>
    </citation>
    <scope>NUCLEOTIDE SEQUENCE</scope>
    <source>
        <tissue evidence="1">Shoot tissue taken approximately 20 cm above the soil surface</tissue>
    </source>
</reference>
<dbReference type="AlphaFoldDB" id="A0A0A8Z3D1"/>
<proteinExistence type="predicted"/>
<protein>
    <submittedName>
        <fullName evidence="1">Uncharacterized protein</fullName>
    </submittedName>
</protein>
<dbReference type="EMBL" id="GBRH01264584">
    <property type="protein sequence ID" value="JAD33311.1"/>
    <property type="molecule type" value="Transcribed_RNA"/>
</dbReference>
<reference evidence="1" key="2">
    <citation type="journal article" date="2015" name="Data Brief">
        <title>Shoot transcriptome of the giant reed, Arundo donax.</title>
        <authorList>
            <person name="Barrero R.A."/>
            <person name="Guerrero F.D."/>
            <person name="Moolhuijzen P."/>
            <person name="Goolsby J.A."/>
            <person name="Tidwell J."/>
            <person name="Bellgard S.E."/>
            <person name="Bellgard M.I."/>
        </authorList>
    </citation>
    <scope>NUCLEOTIDE SEQUENCE</scope>
    <source>
        <tissue evidence="1">Shoot tissue taken approximately 20 cm above the soil surface</tissue>
    </source>
</reference>
<organism evidence="1">
    <name type="scientific">Arundo donax</name>
    <name type="common">Giant reed</name>
    <name type="synonym">Donax arundinaceus</name>
    <dbReference type="NCBI Taxonomy" id="35708"/>
    <lineage>
        <taxon>Eukaryota</taxon>
        <taxon>Viridiplantae</taxon>
        <taxon>Streptophyta</taxon>
        <taxon>Embryophyta</taxon>
        <taxon>Tracheophyta</taxon>
        <taxon>Spermatophyta</taxon>
        <taxon>Magnoliopsida</taxon>
        <taxon>Liliopsida</taxon>
        <taxon>Poales</taxon>
        <taxon>Poaceae</taxon>
        <taxon>PACMAD clade</taxon>
        <taxon>Arundinoideae</taxon>
        <taxon>Arundineae</taxon>
        <taxon>Arundo</taxon>
    </lineage>
</organism>
<name>A0A0A8Z3D1_ARUDO</name>
<accession>A0A0A8Z3D1</accession>
<evidence type="ECO:0000313" key="1">
    <source>
        <dbReference type="EMBL" id="JAD33311.1"/>
    </source>
</evidence>
<sequence>MIRKYPTMRFLRSLTRPYNTMELYIVG</sequence>